<dbReference type="AlphaFoldDB" id="A0A8R7U3L5"/>
<reference evidence="1" key="2">
    <citation type="submission" date="2018-03" db="EMBL/GenBank/DDBJ databases">
        <title>The Triticum urartu genome reveals the dynamic nature of wheat genome evolution.</title>
        <authorList>
            <person name="Ling H."/>
            <person name="Ma B."/>
            <person name="Shi X."/>
            <person name="Liu H."/>
            <person name="Dong L."/>
            <person name="Sun H."/>
            <person name="Cao Y."/>
            <person name="Gao Q."/>
            <person name="Zheng S."/>
            <person name="Li Y."/>
            <person name="Yu Y."/>
            <person name="Du H."/>
            <person name="Qi M."/>
            <person name="Li Y."/>
            <person name="Yu H."/>
            <person name="Cui Y."/>
            <person name="Wang N."/>
            <person name="Chen C."/>
            <person name="Wu H."/>
            <person name="Zhao Y."/>
            <person name="Zhang J."/>
            <person name="Li Y."/>
            <person name="Zhou W."/>
            <person name="Zhang B."/>
            <person name="Hu W."/>
            <person name="Eijk M."/>
            <person name="Tang J."/>
            <person name="Witsenboer H."/>
            <person name="Zhao S."/>
            <person name="Li Z."/>
            <person name="Zhang A."/>
            <person name="Wang D."/>
            <person name="Liang C."/>
        </authorList>
    </citation>
    <scope>NUCLEOTIDE SEQUENCE [LARGE SCALE GENOMIC DNA]</scope>
    <source>
        <strain evidence="1">cv. G1812</strain>
    </source>
</reference>
<gene>
    <name evidence="1" type="primary">LOC125550645</name>
</gene>
<evidence type="ECO:0000313" key="1">
    <source>
        <dbReference type="EnsemblPlants" id="TuG1812G0400000741.01.T01.cds333300"/>
    </source>
</evidence>
<dbReference type="Proteomes" id="UP000015106">
    <property type="component" value="Chromosome 4"/>
</dbReference>
<organism evidence="1 2">
    <name type="scientific">Triticum urartu</name>
    <name type="common">Red wild einkorn</name>
    <name type="synonym">Crithodium urartu</name>
    <dbReference type="NCBI Taxonomy" id="4572"/>
    <lineage>
        <taxon>Eukaryota</taxon>
        <taxon>Viridiplantae</taxon>
        <taxon>Streptophyta</taxon>
        <taxon>Embryophyta</taxon>
        <taxon>Tracheophyta</taxon>
        <taxon>Spermatophyta</taxon>
        <taxon>Magnoliopsida</taxon>
        <taxon>Liliopsida</taxon>
        <taxon>Poales</taxon>
        <taxon>Poaceae</taxon>
        <taxon>BOP clade</taxon>
        <taxon>Pooideae</taxon>
        <taxon>Triticodae</taxon>
        <taxon>Triticeae</taxon>
        <taxon>Triticinae</taxon>
        <taxon>Triticum</taxon>
    </lineage>
</organism>
<reference evidence="2" key="1">
    <citation type="journal article" date="2013" name="Nature">
        <title>Draft genome of the wheat A-genome progenitor Triticum urartu.</title>
        <authorList>
            <person name="Ling H.Q."/>
            <person name="Zhao S."/>
            <person name="Liu D."/>
            <person name="Wang J."/>
            <person name="Sun H."/>
            <person name="Zhang C."/>
            <person name="Fan H."/>
            <person name="Li D."/>
            <person name="Dong L."/>
            <person name="Tao Y."/>
            <person name="Gao C."/>
            <person name="Wu H."/>
            <person name="Li Y."/>
            <person name="Cui Y."/>
            <person name="Guo X."/>
            <person name="Zheng S."/>
            <person name="Wang B."/>
            <person name="Yu K."/>
            <person name="Liang Q."/>
            <person name="Yang W."/>
            <person name="Lou X."/>
            <person name="Chen J."/>
            <person name="Feng M."/>
            <person name="Jian J."/>
            <person name="Zhang X."/>
            <person name="Luo G."/>
            <person name="Jiang Y."/>
            <person name="Liu J."/>
            <person name="Wang Z."/>
            <person name="Sha Y."/>
            <person name="Zhang B."/>
            <person name="Wu H."/>
            <person name="Tang D."/>
            <person name="Shen Q."/>
            <person name="Xue P."/>
            <person name="Zou S."/>
            <person name="Wang X."/>
            <person name="Liu X."/>
            <person name="Wang F."/>
            <person name="Yang Y."/>
            <person name="An X."/>
            <person name="Dong Z."/>
            <person name="Zhang K."/>
            <person name="Zhang X."/>
            <person name="Luo M.C."/>
            <person name="Dvorak J."/>
            <person name="Tong Y."/>
            <person name="Wang J."/>
            <person name="Yang H."/>
            <person name="Li Z."/>
            <person name="Wang D."/>
            <person name="Zhang A."/>
            <person name="Wang J."/>
        </authorList>
    </citation>
    <scope>NUCLEOTIDE SEQUENCE</scope>
    <source>
        <strain evidence="2">cv. G1812</strain>
    </source>
</reference>
<sequence length="112" mass="11612">MSAERTAAGLHSGCALLSNAARPLTCGHDMDVPEMMLKLTRRVSAARPVGPALPVHAARMFTPGPMMSGFRISGVIMFGPRDENAATNGEGRTSTCVPATTIVAVGLDSDAM</sequence>
<keyword evidence="2" id="KW-1185">Reference proteome</keyword>
<dbReference type="EnsemblPlants" id="TuG1812G0400000741.01.T01">
    <property type="protein sequence ID" value="TuG1812G0400000741.01.T01.cds333300"/>
    <property type="gene ID" value="TuG1812G0400000741.01"/>
</dbReference>
<evidence type="ECO:0000313" key="2">
    <source>
        <dbReference type="Proteomes" id="UP000015106"/>
    </source>
</evidence>
<protein>
    <submittedName>
        <fullName evidence="1">Uncharacterized protein</fullName>
    </submittedName>
</protein>
<name>A0A8R7U3L5_TRIUA</name>
<dbReference type="Gramene" id="TuG1812G0400000741.01.T01">
    <property type="protein sequence ID" value="TuG1812G0400000741.01.T01.cds333300"/>
    <property type="gene ID" value="TuG1812G0400000741.01"/>
</dbReference>
<reference evidence="1" key="3">
    <citation type="submission" date="2022-06" db="UniProtKB">
        <authorList>
            <consortium name="EnsemblPlants"/>
        </authorList>
    </citation>
    <scope>IDENTIFICATION</scope>
</reference>
<accession>A0A8R7U3L5</accession>
<proteinExistence type="predicted"/>